<dbReference type="GO" id="GO:0006412">
    <property type="term" value="P:translation"/>
    <property type="evidence" value="ECO:0007669"/>
    <property type="project" value="UniProtKB-UniRule"/>
</dbReference>
<comment type="similarity">
    <text evidence="1 9">Belongs to the universal ribosomal protein uL1 family.</text>
</comment>
<dbReference type="InterPro" id="IPR002143">
    <property type="entry name" value="Ribosomal_uL1"/>
</dbReference>
<evidence type="ECO:0000256" key="5">
    <source>
        <dbReference type="ARBA" id="ARBA00022884"/>
    </source>
</evidence>
<comment type="caution">
    <text evidence="10">The sequence shown here is derived from an EMBL/GenBank/DDBJ whole genome shotgun (WGS) entry which is preliminary data.</text>
</comment>
<dbReference type="CDD" id="cd00403">
    <property type="entry name" value="Ribosomal_L1"/>
    <property type="match status" value="1"/>
</dbReference>
<accession>A0A1G2Q383</accession>
<dbReference type="GO" id="GO:0003735">
    <property type="term" value="F:structural constituent of ribosome"/>
    <property type="evidence" value="ECO:0007669"/>
    <property type="project" value="InterPro"/>
</dbReference>
<dbReference type="NCBIfam" id="TIGR01169">
    <property type="entry name" value="rplA_bact"/>
    <property type="match status" value="1"/>
</dbReference>
<keyword evidence="7 9" id="KW-0687">Ribonucleoprotein</keyword>
<dbReference type="PANTHER" id="PTHR36427">
    <property type="entry name" value="54S RIBOSOMAL PROTEIN L1, MITOCHONDRIAL"/>
    <property type="match status" value="1"/>
</dbReference>
<dbReference type="InterPro" id="IPR023674">
    <property type="entry name" value="Ribosomal_uL1-like"/>
</dbReference>
<proteinExistence type="inferred from homology"/>
<dbReference type="AlphaFoldDB" id="A0A1G2Q383"/>
<keyword evidence="5 9" id="KW-0694">RNA-binding</keyword>
<evidence type="ECO:0000256" key="4">
    <source>
        <dbReference type="ARBA" id="ARBA00022845"/>
    </source>
</evidence>
<dbReference type="InterPro" id="IPR005878">
    <property type="entry name" value="Ribosom_uL1_bac-type"/>
</dbReference>
<comment type="function">
    <text evidence="9">Protein L1 is also a translational repressor protein, it controls the translation of the L11 operon by binding to its mRNA.</text>
</comment>
<evidence type="ECO:0000313" key="10">
    <source>
        <dbReference type="EMBL" id="OHA54499.1"/>
    </source>
</evidence>
<name>A0A1G2Q383_9BACT</name>
<dbReference type="GO" id="GO:0000049">
    <property type="term" value="F:tRNA binding"/>
    <property type="evidence" value="ECO:0007669"/>
    <property type="project" value="UniProtKB-KW"/>
</dbReference>
<reference evidence="10 11" key="1">
    <citation type="journal article" date="2016" name="Nat. Commun.">
        <title>Thousands of microbial genomes shed light on interconnected biogeochemical processes in an aquifer system.</title>
        <authorList>
            <person name="Anantharaman K."/>
            <person name="Brown C.T."/>
            <person name="Hug L.A."/>
            <person name="Sharon I."/>
            <person name="Castelle C.J."/>
            <person name="Probst A.J."/>
            <person name="Thomas B.C."/>
            <person name="Singh A."/>
            <person name="Wilkins M.J."/>
            <person name="Karaoz U."/>
            <person name="Brodie E.L."/>
            <person name="Williams K.H."/>
            <person name="Hubbard S.S."/>
            <person name="Banfield J.F."/>
        </authorList>
    </citation>
    <scope>NUCLEOTIDE SEQUENCE [LARGE SCALE GENOMIC DNA]</scope>
</reference>
<dbReference type="PIRSF" id="PIRSF002155">
    <property type="entry name" value="Ribosomal_L1"/>
    <property type="match status" value="1"/>
</dbReference>
<keyword evidence="2 9" id="KW-0678">Repressor</keyword>
<dbReference type="Proteomes" id="UP000178936">
    <property type="component" value="Unassembled WGS sequence"/>
</dbReference>
<keyword evidence="6 9" id="KW-0689">Ribosomal protein</keyword>
<dbReference type="InterPro" id="IPR028364">
    <property type="entry name" value="Ribosomal_uL1/biogenesis"/>
</dbReference>
<protein>
    <recommendedName>
        <fullName evidence="8 9">Large ribosomal subunit protein uL1</fullName>
    </recommendedName>
</protein>
<dbReference type="InterPro" id="IPR016095">
    <property type="entry name" value="Ribosomal_uL1_3-a/b-sand"/>
</dbReference>
<dbReference type="GO" id="GO:0019843">
    <property type="term" value="F:rRNA binding"/>
    <property type="evidence" value="ECO:0007669"/>
    <property type="project" value="UniProtKB-UniRule"/>
</dbReference>
<keyword evidence="3 9" id="KW-0699">rRNA-binding</keyword>
<dbReference type="Pfam" id="PF00687">
    <property type="entry name" value="Ribosomal_L1"/>
    <property type="match status" value="1"/>
</dbReference>
<dbReference type="GO" id="GO:0006417">
    <property type="term" value="P:regulation of translation"/>
    <property type="evidence" value="ECO:0007669"/>
    <property type="project" value="UniProtKB-KW"/>
</dbReference>
<dbReference type="Gene3D" id="3.30.190.20">
    <property type="match status" value="1"/>
</dbReference>
<gene>
    <name evidence="9" type="primary">rplA</name>
    <name evidence="10" type="ORF">A2226_01665</name>
</gene>
<keyword evidence="4 9" id="KW-0810">Translation regulation</keyword>
<dbReference type="Gene3D" id="3.40.50.790">
    <property type="match status" value="1"/>
</dbReference>
<evidence type="ECO:0000256" key="1">
    <source>
        <dbReference type="ARBA" id="ARBA00010531"/>
    </source>
</evidence>
<evidence type="ECO:0000256" key="6">
    <source>
        <dbReference type="ARBA" id="ARBA00022980"/>
    </source>
</evidence>
<dbReference type="GO" id="GO:0015934">
    <property type="term" value="C:large ribosomal subunit"/>
    <property type="evidence" value="ECO:0007669"/>
    <property type="project" value="InterPro"/>
</dbReference>
<comment type="subunit">
    <text evidence="9">Part of the 50S ribosomal subunit.</text>
</comment>
<evidence type="ECO:0000256" key="2">
    <source>
        <dbReference type="ARBA" id="ARBA00022491"/>
    </source>
</evidence>
<dbReference type="FunFam" id="3.40.50.790:FF:000001">
    <property type="entry name" value="50S ribosomal protein L1"/>
    <property type="match status" value="1"/>
</dbReference>
<dbReference type="PANTHER" id="PTHR36427:SF3">
    <property type="entry name" value="LARGE RIBOSOMAL SUBUNIT PROTEIN UL1M"/>
    <property type="match status" value="1"/>
</dbReference>
<dbReference type="HAMAP" id="MF_01318_B">
    <property type="entry name" value="Ribosomal_uL1_B"/>
    <property type="match status" value="1"/>
</dbReference>
<dbReference type="EMBL" id="MHTB01000046">
    <property type="protein sequence ID" value="OHA54499.1"/>
    <property type="molecule type" value="Genomic_DNA"/>
</dbReference>
<sequence length="228" mass="24637">MSLRSKRYKEAAKLVEPGKLYSIEDGVKLLKQMPVTKFDSAIELHARLGIDVKQANQLVRGSVNLPHGAGKKIRIAVFCSDDKTKEAKAAGAQVVGGEELIKDIQSTKKCDFDIAIATPEMMKLLAPIAKILGQKGLMPNPKTETITPHAGEAVKKLIAGKVGFKADDTGNVHMAVGRLSFEESKLIDNIKAFVDVLKRTRPAAAKGTYFRSVTLTSSMGPAIRVNVI</sequence>
<comment type="function">
    <text evidence="9">Binds directly to 23S rRNA. The L1 stalk is quite mobile in the ribosome, and is involved in E site tRNA release.</text>
</comment>
<evidence type="ECO:0000256" key="9">
    <source>
        <dbReference type="HAMAP-Rule" id="MF_01318"/>
    </source>
</evidence>
<evidence type="ECO:0000256" key="7">
    <source>
        <dbReference type="ARBA" id="ARBA00023274"/>
    </source>
</evidence>
<organism evidence="10 11">
    <name type="scientific">Candidatus Veblenbacteria bacterium RIFOXYA2_FULL_43_9</name>
    <dbReference type="NCBI Taxonomy" id="1802425"/>
    <lineage>
        <taxon>Bacteria</taxon>
        <taxon>Candidatus Vebleniibacteriota</taxon>
    </lineage>
</organism>
<keyword evidence="9" id="KW-0820">tRNA-binding</keyword>
<dbReference type="SUPFAM" id="SSF56808">
    <property type="entry name" value="Ribosomal protein L1"/>
    <property type="match status" value="1"/>
</dbReference>
<evidence type="ECO:0000256" key="8">
    <source>
        <dbReference type="ARBA" id="ARBA00035241"/>
    </source>
</evidence>
<evidence type="ECO:0000256" key="3">
    <source>
        <dbReference type="ARBA" id="ARBA00022730"/>
    </source>
</evidence>
<evidence type="ECO:0000313" key="11">
    <source>
        <dbReference type="Proteomes" id="UP000178936"/>
    </source>
</evidence>